<dbReference type="AlphaFoldDB" id="A0A318RMI1"/>
<evidence type="ECO:0000313" key="3">
    <source>
        <dbReference type="Proteomes" id="UP000247591"/>
    </source>
</evidence>
<proteinExistence type="predicted"/>
<reference evidence="2 3" key="1">
    <citation type="submission" date="2018-06" db="EMBL/GenBank/DDBJ databases">
        <title>Genomic Encyclopedia of Type Strains, Phase IV (KMG-IV): sequencing the most valuable type-strain genomes for metagenomic binning, comparative biology and taxonomic classification.</title>
        <authorList>
            <person name="Goeker M."/>
        </authorList>
    </citation>
    <scope>NUCLEOTIDE SEQUENCE [LARGE SCALE GENOMIC DNA]</scope>
    <source>
        <strain evidence="2 3">DSM 45521</strain>
    </source>
</reference>
<gene>
    <name evidence="2" type="ORF">DFR67_10656</name>
</gene>
<dbReference type="Proteomes" id="UP000247591">
    <property type="component" value="Unassembled WGS sequence"/>
</dbReference>
<organism evidence="2 3">
    <name type="scientific">Williamsia limnetica</name>
    <dbReference type="NCBI Taxonomy" id="882452"/>
    <lineage>
        <taxon>Bacteria</taxon>
        <taxon>Bacillati</taxon>
        <taxon>Actinomycetota</taxon>
        <taxon>Actinomycetes</taxon>
        <taxon>Mycobacteriales</taxon>
        <taxon>Nocardiaceae</taxon>
        <taxon>Williamsia</taxon>
    </lineage>
</organism>
<evidence type="ECO:0000256" key="1">
    <source>
        <dbReference type="SAM" id="MobiDB-lite"/>
    </source>
</evidence>
<sequence>MTTPESDAPIPDADTADALEQNIPVAADDDDEAYPRATDDGPGDIFVSPPPR</sequence>
<feature type="compositionally biased region" description="Low complexity" evidence="1">
    <location>
        <begin position="7"/>
        <end position="18"/>
    </location>
</feature>
<evidence type="ECO:0000313" key="2">
    <source>
        <dbReference type="EMBL" id="PYE17353.1"/>
    </source>
</evidence>
<protein>
    <submittedName>
        <fullName evidence="2">Uncharacterized protein</fullName>
    </submittedName>
</protein>
<dbReference type="EMBL" id="QJSP01000006">
    <property type="protein sequence ID" value="PYE17353.1"/>
    <property type="molecule type" value="Genomic_DNA"/>
</dbReference>
<comment type="caution">
    <text evidence="2">The sequence shown here is derived from an EMBL/GenBank/DDBJ whole genome shotgun (WGS) entry which is preliminary data.</text>
</comment>
<feature type="region of interest" description="Disordered" evidence="1">
    <location>
        <begin position="1"/>
        <end position="52"/>
    </location>
</feature>
<keyword evidence="3" id="KW-1185">Reference proteome</keyword>
<dbReference type="RefSeq" id="WP_158539948.1">
    <property type="nucleotide sequence ID" value="NZ_QJSP01000006.1"/>
</dbReference>
<accession>A0A318RMI1</accession>
<name>A0A318RMI1_WILLI</name>